<evidence type="ECO:0000256" key="1">
    <source>
        <dbReference type="SAM" id="Phobius"/>
    </source>
</evidence>
<keyword evidence="1" id="KW-1133">Transmembrane helix</keyword>
<accession>A0A9J6R858</accession>
<protein>
    <submittedName>
        <fullName evidence="2">DUF2178 domain-containing protein</fullName>
    </submittedName>
</protein>
<dbReference type="InterPro" id="IPR019235">
    <property type="entry name" value="DUF2178_TM"/>
</dbReference>
<evidence type="ECO:0000313" key="3">
    <source>
        <dbReference type="Proteomes" id="UP001084197"/>
    </source>
</evidence>
<dbReference type="Pfam" id="PF09946">
    <property type="entry name" value="DUF2178"/>
    <property type="match status" value="1"/>
</dbReference>
<reference evidence="2" key="1">
    <citation type="submission" date="2022-11" db="EMBL/GenBank/DDBJ databases">
        <title>WGS of Natronobacillus azotifigens 24KS-1, an anaerobic diazotrophic haloalkaliphile from soda-rich habitats.</title>
        <authorList>
            <person name="Sorokin D.Y."/>
            <person name="Merkel A.Y."/>
        </authorList>
    </citation>
    <scope>NUCLEOTIDE SEQUENCE</scope>
    <source>
        <strain evidence="2">24KS-1</strain>
    </source>
</reference>
<dbReference type="EMBL" id="JAPRAT010000002">
    <property type="protein sequence ID" value="MCZ0701832.1"/>
    <property type="molecule type" value="Genomic_DNA"/>
</dbReference>
<keyword evidence="1" id="KW-0812">Transmembrane</keyword>
<keyword evidence="3" id="KW-1185">Reference proteome</keyword>
<sequence>MLDLFGFVVSFLGLTIFVFVIRFIKQEGNDERGYKILGKAGMLGFVSFLLGYNIIFLVNTLNALNGVQFAFALTCLLAFVLISYSGSIFYLRKKY</sequence>
<feature type="transmembrane region" description="Helical" evidence="1">
    <location>
        <begin position="6"/>
        <end position="24"/>
    </location>
</feature>
<feature type="transmembrane region" description="Helical" evidence="1">
    <location>
        <begin position="69"/>
        <end position="91"/>
    </location>
</feature>
<name>A0A9J6R858_9BACI</name>
<dbReference type="Proteomes" id="UP001084197">
    <property type="component" value="Unassembled WGS sequence"/>
</dbReference>
<feature type="transmembrane region" description="Helical" evidence="1">
    <location>
        <begin position="36"/>
        <end position="57"/>
    </location>
</feature>
<gene>
    <name evidence="2" type="ORF">OWO01_01230</name>
</gene>
<evidence type="ECO:0000313" key="2">
    <source>
        <dbReference type="EMBL" id="MCZ0701832.1"/>
    </source>
</evidence>
<organism evidence="2 3">
    <name type="scientific">Natronobacillus azotifigens</name>
    <dbReference type="NCBI Taxonomy" id="472978"/>
    <lineage>
        <taxon>Bacteria</taxon>
        <taxon>Bacillati</taxon>
        <taxon>Bacillota</taxon>
        <taxon>Bacilli</taxon>
        <taxon>Bacillales</taxon>
        <taxon>Bacillaceae</taxon>
        <taxon>Natronobacillus</taxon>
    </lineage>
</organism>
<dbReference type="AlphaFoldDB" id="A0A9J6R858"/>
<dbReference type="RefSeq" id="WP_268778601.1">
    <property type="nucleotide sequence ID" value="NZ_JAPRAT010000002.1"/>
</dbReference>
<comment type="caution">
    <text evidence="2">The sequence shown here is derived from an EMBL/GenBank/DDBJ whole genome shotgun (WGS) entry which is preliminary data.</text>
</comment>
<keyword evidence="1" id="KW-0472">Membrane</keyword>
<proteinExistence type="predicted"/>